<dbReference type="KEGG" id="nfu:107388860"/>
<dbReference type="GeneID" id="107388860"/>
<keyword evidence="6" id="KW-1185">Reference proteome</keyword>
<dbReference type="PANTHER" id="PTHR21860:SF2">
    <property type="entry name" value="GENERAL TRANSCRIPTION FACTOR 3C POLYPEPTIDE 6"/>
    <property type="match status" value="1"/>
</dbReference>
<dbReference type="Pfam" id="PF10419">
    <property type="entry name" value="TFIIIC_sub6"/>
    <property type="match status" value="1"/>
</dbReference>
<accession>A0A1A8ARN0</accession>
<dbReference type="RefSeq" id="XP_015820107.1">
    <property type="nucleotide sequence ID" value="XM_015964621.3"/>
</dbReference>
<dbReference type="Proteomes" id="UP000822369">
    <property type="component" value="Chromosome 4"/>
</dbReference>
<sequence length="147" mass="16619">MEDEWEEEEQLVVMELSGIIHNDFLSKCQSTCKILDIDSERPMMQVGPYLFAGEYEDAFGTCVAFEEVPRKGKANSGPELKYLCHTMKKLSMQRIFLSEKKDGETITAGGNSEEKFTSNQSNQEENVNKQEAIEDSMENKDMDSAVG</sequence>
<evidence type="ECO:0000256" key="1">
    <source>
        <dbReference type="SAM" id="MobiDB-lite"/>
    </source>
</evidence>
<feature type="compositionally biased region" description="Basic and acidic residues" evidence="1">
    <location>
        <begin position="126"/>
        <end position="147"/>
    </location>
</feature>
<reference evidence="5" key="1">
    <citation type="submission" date="2014-08" db="EMBL/GenBank/DDBJ databases">
        <authorList>
            <person name="Senf B."/>
            <person name="Petzold A."/>
            <person name="Downie B.R."/>
            <person name="Koch P."/>
            <person name="Platzer M."/>
        </authorList>
    </citation>
    <scope>NUCLEOTIDE SEQUENCE [LARGE SCALE GENOMIC DNA]</scope>
    <source>
        <strain evidence="5">GRZ</strain>
    </source>
</reference>
<dbReference type="Gene3D" id="2.60.40.4370">
    <property type="match status" value="1"/>
</dbReference>
<dbReference type="FunFam" id="2.60.40.4370:FF:000003">
    <property type="entry name" value="General transcription factor 3C polypeptide, putative"/>
    <property type="match status" value="1"/>
</dbReference>
<gene>
    <name evidence="4" type="primary">GTF3C6</name>
    <name evidence="3 5" type="synonym">gtf3c6</name>
    <name evidence="3" type="ORF">G4P62_012813</name>
</gene>
<proteinExistence type="predicted"/>
<dbReference type="EMBL" id="HADY01019199">
    <property type="protein sequence ID" value="SBP57684.1"/>
    <property type="molecule type" value="Transcribed_RNA"/>
</dbReference>
<dbReference type="CTD" id="112495"/>
<name>A0A1A8ARN0_NOTFU</name>
<protein>
    <submittedName>
        <fullName evidence="4">General transcription factor IIIC, polypeptide 6, alpha</fullName>
    </submittedName>
    <submittedName>
        <fullName evidence="5">Ral transcription factor IIIC subunit 6</fullName>
    </submittedName>
    <submittedName>
        <fullName evidence="3">Transcript variant X1</fullName>
    </submittedName>
</protein>
<evidence type="ECO:0000313" key="3">
    <source>
        <dbReference type="EMBL" id="KAF7224560.1"/>
    </source>
</evidence>
<evidence type="ECO:0000313" key="4">
    <source>
        <dbReference type="EMBL" id="SBP57684.1"/>
    </source>
</evidence>
<dbReference type="AlphaFoldDB" id="A0A1A8ARN0"/>
<reference evidence="4" key="3">
    <citation type="submission" date="2016-06" db="EMBL/GenBank/DDBJ databases">
        <title>The genome of a short-lived fish provides insights into sex chromosome evolution and the genetic control of aging.</title>
        <authorList>
            <person name="Reichwald K."/>
            <person name="Felder M."/>
            <person name="Petzold A."/>
            <person name="Koch P."/>
            <person name="Groth M."/>
            <person name="Platzer M."/>
        </authorList>
    </citation>
    <scope>NUCLEOTIDE SEQUENCE</scope>
    <source>
        <tissue evidence="4">Brain</tissue>
    </source>
</reference>
<dbReference type="Proteomes" id="UP000694548">
    <property type="component" value="Chromosome sgr13"/>
</dbReference>
<dbReference type="PANTHER" id="PTHR21860">
    <property type="entry name" value="TRANSCRIPTION INITIATION FACTOR IIIC TFIIIC , POLYPEPTIDE 6-RELATED"/>
    <property type="match status" value="1"/>
</dbReference>
<dbReference type="InterPro" id="IPR019481">
    <property type="entry name" value="TFIIIC_triple_barrel"/>
</dbReference>
<dbReference type="InterPro" id="IPR042771">
    <property type="entry name" value="GTF3C6-like"/>
</dbReference>
<dbReference type="GO" id="GO:0006383">
    <property type="term" value="P:transcription by RNA polymerase III"/>
    <property type="evidence" value="ECO:0007669"/>
    <property type="project" value="InterPro"/>
</dbReference>
<dbReference type="GeneTree" id="ENSGT00390000000510"/>
<evidence type="ECO:0000313" key="5">
    <source>
        <dbReference type="Ensembl" id="ENSNFUP00015037003.1"/>
    </source>
</evidence>
<reference evidence="5" key="5">
    <citation type="submission" date="2025-05" db="UniProtKB">
        <authorList>
            <consortium name="Ensembl"/>
        </authorList>
    </citation>
    <scope>IDENTIFICATION</scope>
</reference>
<reference evidence="4" key="2">
    <citation type="submission" date="2016-05" db="EMBL/GenBank/DDBJ databases">
        <authorList>
            <person name="Lavstsen T."/>
            <person name="Jespersen J.S."/>
        </authorList>
    </citation>
    <scope>NUCLEOTIDE SEQUENCE</scope>
    <source>
        <tissue evidence="4">Brain</tissue>
    </source>
</reference>
<dbReference type="Ensembl" id="ENSNFUT00015038635.1">
    <property type="protein sequence ID" value="ENSNFUP00015037003.1"/>
    <property type="gene ID" value="ENSNFUG00015017903.1"/>
</dbReference>
<dbReference type="Bgee" id="ENSNFUG00015017903">
    <property type="expression patterns" value="Expressed in caudal fin and 3 other cell types or tissues"/>
</dbReference>
<evidence type="ECO:0000259" key="2">
    <source>
        <dbReference type="Pfam" id="PF10419"/>
    </source>
</evidence>
<dbReference type="RefSeq" id="XP_015820108.1">
    <property type="nucleotide sequence ID" value="XM_015964622.3"/>
</dbReference>
<evidence type="ECO:0000313" key="6">
    <source>
        <dbReference type="Proteomes" id="UP000694548"/>
    </source>
</evidence>
<dbReference type="EMBL" id="JAAVVJ010000004">
    <property type="protein sequence ID" value="KAF7224560.1"/>
    <property type="molecule type" value="Genomic_DNA"/>
</dbReference>
<feature type="region of interest" description="Disordered" evidence="1">
    <location>
        <begin position="101"/>
        <end position="147"/>
    </location>
</feature>
<feature type="domain" description="Transcription factor TFIIIC triple barrel" evidence="2">
    <location>
        <begin position="6"/>
        <end position="97"/>
    </location>
</feature>
<dbReference type="OrthoDB" id="1877767at2759"/>
<organism evidence="4">
    <name type="scientific">Nothobranchius furzeri</name>
    <name type="common">Turquoise killifish</name>
    <dbReference type="NCBI Taxonomy" id="105023"/>
    <lineage>
        <taxon>Eukaryota</taxon>
        <taxon>Metazoa</taxon>
        <taxon>Chordata</taxon>
        <taxon>Craniata</taxon>
        <taxon>Vertebrata</taxon>
        <taxon>Euteleostomi</taxon>
        <taxon>Actinopterygii</taxon>
        <taxon>Neopterygii</taxon>
        <taxon>Teleostei</taxon>
        <taxon>Neoteleostei</taxon>
        <taxon>Acanthomorphata</taxon>
        <taxon>Ovalentaria</taxon>
        <taxon>Atherinomorphae</taxon>
        <taxon>Cyprinodontiformes</taxon>
        <taxon>Nothobranchiidae</taxon>
        <taxon>Nothobranchius</taxon>
    </lineage>
</organism>
<dbReference type="GO" id="GO:0000127">
    <property type="term" value="C:transcription factor TFIIIC complex"/>
    <property type="evidence" value="ECO:0007669"/>
    <property type="project" value="TreeGrafter"/>
</dbReference>
<reference evidence="3" key="4">
    <citation type="submission" date="2020-03" db="EMBL/GenBank/DDBJ databases">
        <title>Intra-Species Differences in Population Size shape Life History and Genome Evolution.</title>
        <authorList>
            <person name="Willemsen D."/>
            <person name="Cui R."/>
            <person name="Valenzano D.R."/>
        </authorList>
    </citation>
    <scope>NUCLEOTIDE SEQUENCE</scope>
    <source>
        <strain evidence="3">GRZ</strain>
        <tissue evidence="3">Whole</tissue>
    </source>
</reference>